<reference evidence="3" key="1">
    <citation type="journal article" date="2022" name="Arch. Microbiol.">
        <title>Microbulbifer okhotskensis sp. nov., isolated from a deep bottom sediment of the Okhotsk Sea.</title>
        <authorList>
            <person name="Romanenko L."/>
            <person name="Kurilenko V."/>
            <person name="Otstavnykh N."/>
            <person name="Velansky P."/>
            <person name="Isaeva M."/>
            <person name="Mikhailov V."/>
        </authorList>
    </citation>
    <scope>NUCLEOTIDE SEQUENCE</scope>
    <source>
        <strain evidence="3">OS29</strain>
    </source>
</reference>
<dbReference type="RefSeq" id="WP_252473552.1">
    <property type="nucleotide sequence ID" value="NZ_JALBWM010000582.1"/>
</dbReference>
<protein>
    <recommendedName>
        <fullName evidence="2">DUF112 domain-containing protein</fullName>
    </recommendedName>
</protein>
<comment type="caution">
    <text evidence="3">The sequence shown here is derived from an EMBL/GenBank/DDBJ whole genome shotgun (WGS) entry which is preliminary data.</text>
</comment>
<gene>
    <name evidence="3" type="ORF">MO867_23340</name>
</gene>
<feature type="non-terminal residue" evidence="3">
    <location>
        <position position="1"/>
    </location>
</feature>
<feature type="non-terminal residue" evidence="3">
    <location>
        <position position="72"/>
    </location>
</feature>
<feature type="transmembrane region" description="Helical" evidence="1">
    <location>
        <begin position="12"/>
        <end position="29"/>
    </location>
</feature>
<dbReference type="PANTHER" id="PTHR35342">
    <property type="entry name" value="TRICARBOXYLIC TRANSPORT PROTEIN"/>
    <property type="match status" value="1"/>
</dbReference>
<dbReference type="Pfam" id="PF01970">
    <property type="entry name" value="TctA"/>
    <property type="match status" value="1"/>
</dbReference>
<sequence>CIVGAYAANNSLLDVGLMLVLGLLAYVMTENGFPIGPMILAVILGPVVESNFMRSMIKSNGDLSMLFDRPIV</sequence>
<feature type="transmembrane region" description="Helical" evidence="1">
    <location>
        <begin position="35"/>
        <end position="53"/>
    </location>
</feature>
<dbReference type="Proteomes" id="UP001139028">
    <property type="component" value="Unassembled WGS sequence"/>
</dbReference>
<proteinExistence type="predicted"/>
<dbReference type="EMBL" id="JALBWM010000582">
    <property type="protein sequence ID" value="MCO1337258.1"/>
    <property type="molecule type" value="Genomic_DNA"/>
</dbReference>
<evidence type="ECO:0000313" key="3">
    <source>
        <dbReference type="EMBL" id="MCO1337258.1"/>
    </source>
</evidence>
<evidence type="ECO:0000259" key="2">
    <source>
        <dbReference type="Pfam" id="PF01970"/>
    </source>
</evidence>
<keyword evidence="1" id="KW-0812">Transmembrane</keyword>
<dbReference type="AlphaFoldDB" id="A0A9X2J7J8"/>
<evidence type="ECO:0000256" key="1">
    <source>
        <dbReference type="SAM" id="Phobius"/>
    </source>
</evidence>
<keyword evidence="4" id="KW-1185">Reference proteome</keyword>
<dbReference type="InterPro" id="IPR002823">
    <property type="entry name" value="DUF112_TM"/>
</dbReference>
<name>A0A9X2J7J8_9GAMM</name>
<feature type="domain" description="DUF112" evidence="2">
    <location>
        <begin position="1"/>
        <end position="40"/>
    </location>
</feature>
<keyword evidence="1" id="KW-0472">Membrane</keyword>
<organism evidence="3 4">
    <name type="scientific">Microbulbifer okhotskensis</name>
    <dbReference type="NCBI Taxonomy" id="2926617"/>
    <lineage>
        <taxon>Bacteria</taxon>
        <taxon>Pseudomonadati</taxon>
        <taxon>Pseudomonadota</taxon>
        <taxon>Gammaproteobacteria</taxon>
        <taxon>Cellvibrionales</taxon>
        <taxon>Microbulbiferaceae</taxon>
        <taxon>Microbulbifer</taxon>
    </lineage>
</organism>
<accession>A0A9X2J7J8</accession>
<dbReference type="PANTHER" id="PTHR35342:SF1">
    <property type="entry name" value="BLR4373 PROTEIN"/>
    <property type="match status" value="1"/>
</dbReference>
<keyword evidence="1" id="KW-1133">Transmembrane helix</keyword>
<evidence type="ECO:0000313" key="4">
    <source>
        <dbReference type="Proteomes" id="UP001139028"/>
    </source>
</evidence>